<accession>A0ABS0LQC0</accession>
<gene>
    <name evidence="7" type="ORF">HZY91_05565</name>
</gene>
<evidence type="ECO:0000256" key="5">
    <source>
        <dbReference type="ARBA" id="ARBA00022683"/>
    </source>
</evidence>
<keyword evidence="2" id="KW-0597">Phosphoprotein</keyword>
<dbReference type="PROSITE" id="PS00372">
    <property type="entry name" value="PTS_EIIA_TYPE_2_HIS"/>
    <property type="match status" value="1"/>
</dbReference>
<name>A0ABS0LQC0_9LACT</name>
<protein>
    <submittedName>
        <fullName evidence="7">PTS sugar transporter subunit IIA</fullName>
    </submittedName>
</protein>
<evidence type="ECO:0000259" key="6">
    <source>
        <dbReference type="PROSITE" id="PS51094"/>
    </source>
</evidence>
<evidence type="ECO:0000256" key="1">
    <source>
        <dbReference type="ARBA" id="ARBA00022448"/>
    </source>
</evidence>
<dbReference type="NCBIfam" id="TIGR00848">
    <property type="entry name" value="fruA"/>
    <property type="match status" value="1"/>
</dbReference>
<keyword evidence="1" id="KW-0813">Transport</keyword>
<keyword evidence="4" id="KW-0808">Transferase</keyword>
<evidence type="ECO:0000313" key="7">
    <source>
        <dbReference type="EMBL" id="MBG9986360.1"/>
    </source>
</evidence>
<dbReference type="InterPro" id="IPR004715">
    <property type="entry name" value="PTS_IIA_fruc"/>
</dbReference>
<organism evidence="7 8">
    <name type="scientific">Facklamia lactis</name>
    <dbReference type="NCBI Taxonomy" id="2749967"/>
    <lineage>
        <taxon>Bacteria</taxon>
        <taxon>Bacillati</taxon>
        <taxon>Bacillota</taxon>
        <taxon>Bacilli</taxon>
        <taxon>Lactobacillales</taxon>
        <taxon>Aerococcaceae</taxon>
        <taxon>Facklamia</taxon>
    </lineage>
</organism>
<dbReference type="InterPro" id="IPR051541">
    <property type="entry name" value="PTS_SugarTrans_NitroReg"/>
</dbReference>
<evidence type="ECO:0000256" key="2">
    <source>
        <dbReference type="ARBA" id="ARBA00022553"/>
    </source>
</evidence>
<dbReference type="PANTHER" id="PTHR47738:SF2">
    <property type="entry name" value="PTS SYSTEM FRUCTOSE-LIKE EIIA COMPONENT"/>
    <property type="match status" value="1"/>
</dbReference>
<reference evidence="7 8" key="1">
    <citation type="submission" date="2020-07" db="EMBL/GenBank/DDBJ databases">
        <title>Facklamia lactis sp. nov., isolated from raw milk.</title>
        <authorList>
            <person name="Doll E.V."/>
            <person name="Huptas C."/>
            <person name="Staib L."/>
            <person name="Wenning M."/>
            <person name="Scherer S."/>
        </authorList>
    </citation>
    <scope>NUCLEOTIDE SEQUENCE [LARGE SCALE GENOMIC DNA]</scope>
    <source>
        <strain evidence="7 8">DSM 111018</strain>
    </source>
</reference>
<keyword evidence="5" id="KW-0598">Phosphotransferase system</keyword>
<dbReference type="EMBL" id="JACBXQ010000003">
    <property type="protein sequence ID" value="MBG9986360.1"/>
    <property type="molecule type" value="Genomic_DNA"/>
</dbReference>
<dbReference type="Pfam" id="PF00359">
    <property type="entry name" value="PTS_EIIA_2"/>
    <property type="match status" value="1"/>
</dbReference>
<dbReference type="Proteomes" id="UP000721415">
    <property type="component" value="Unassembled WGS sequence"/>
</dbReference>
<feature type="domain" description="PTS EIIA type-2" evidence="6">
    <location>
        <begin position="8"/>
        <end position="150"/>
    </location>
</feature>
<sequence>MREMDMKDFLFEDLVKVDMNSTNKKEAINELSELLYEKNCINDIEAFVKDVYLREAEGDTNIGQGIAIPHGKSEHVLKTSLAIGKINPIEWDSSDDEKVELVILFAVRMVDKTSVHLKLLSQVASKLGNDEVLEKLKSANSPSEVLSVFF</sequence>
<proteinExistence type="predicted"/>
<dbReference type="CDD" id="cd00211">
    <property type="entry name" value="PTS_IIA_fru"/>
    <property type="match status" value="1"/>
</dbReference>
<dbReference type="InterPro" id="IPR016152">
    <property type="entry name" value="PTrfase/Anion_transptr"/>
</dbReference>
<evidence type="ECO:0000313" key="8">
    <source>
        <dbReference type="Proteomes" id="UP000721415"/>
    </source>
</evidence>
<dbReference type="PROSITE" id="PS51094">
    <property type="entry name" value="PTS_EIIA_TYPE_2"/>
    <property type="match status" value="1"/>
</dbReference>
<dbReference type="Gene3D" id="3.40.930.10">
    <property type="entry name" value="Mannitol-specific EII, Chain A"/>
    <property type="match status" value="1"/>
</dbReference>
<comment type="caution">
    <text evidence="7">The sequence shown here is derived from an EMBL/GenBank/DDBJ whole genome shotgun (WGS) entry which is preliminary data.</text>
</comment>
<dbReference type="InterPro" id="IPR002178">
    <property type="entry name" value="PTS_EIIA_type-2_dom"/>
</dbReference>
<keyword evidence="8" id="KW-1185">Reference proteome</keyword>
<evidence type="ECO:0000256" key="3">
    <source>
        <dbReference type="ARBA" id="ARBA00022597"/>
    </source>
</evidence>
<dbReference type="SUPFAM" id="SSF55804">
    <property type="entry name" value="Phoshotransferase/anion transport protein"/>
    <property type="match status" value="1"/>
</dbReference>
<dbReference type="PANTHER" id="PTHR47738">
    <property type="entry name" value="PTS SYSTEM FRUCTOSE-LIKE EIIA COMPONENT-RELATED"/>
    <property type="match status" value="1"/>
</dbReference>
<keyword evidence="3 7" id="KW-0762">Sugar transport</keyword>
<evidence type="ECO:0000256" key="4">
    <source>
        <dbReference type="ARBA" id="ARBA00022679"/>
    </source>
</evidence>